<comment type="subcellular location">
    <subcellularLocation>
        <location evidence="1">Mitochondrion</location>
    </subcellularLocation>
</comment>
<evidence type="ECO:0000313" key="5">
    <source>
        <dbReference type="Proteomes" id="UP000515159"/>
    </source>
</evidence>
<protein>
    <submittedName>
        <fullName evidence="6">39S ribosomal protein S30, mitochondrial</fullName>
    </submittedName>
</protein>
<evidence type="ECO:0000256" key="4">
    <source>
        <dbReference type="ARBA" id="ARBA00023274"/>
    </source>
</evidence>
<dbReference type="FunCoup" id="A0A6P8PUH6">
    <property type="interactions" value="1294"/>
</dbReference>
<dbReference type="GO" id="GO:0003735">
    <property type="term" value="F:structural constituent of ribosome"/>
    <property type="evidence" value="ECO:0007669"/>
    <property type="project" value="InterPro"/>
</dbReference>
<dbReference type="PANTHER" id="PTHR13014:SF3">
    <property type="entry name" value="LARGE RIBOSOMAL SUBUNIT PROTEIN ML65"/>
    <property type="match status" value="1"/>
</dbReference>
<keyword evidence="2 6" id="KW-0689">Ribosomal protein</keyword>
<proteinExistence type="predicted"/>
<accession>A0A6P8PUH6</accession>
<gene>
    <name evidence="6" type="primary">MRPS30</name>
</gene>
<keyword evidence="4" id="KW-0687">Ribonucleoprotein</keyword>
<dbReference type="InParanoid" id="A0A6P8PUH6"/>
<dbReference type="CTD" id="10884"/>
<dbReference type="GO" id="GO:0006412">
    <property type="term" value="P:translation"/>
    <property type="evidence" value="ECO:0007669"/>
    <property type="project" value="InterPro"/>
</dbReference>
<dbReference type="OrthoDB" id="6041973at2759"/>
<sequence>MAACRAGTLLRCTLKVSITGCRPLHTEPVPASPLYPPVVPSLTARSKASLRRRAEEFRERVHAAPTVVDKLRLITRVQRLKFVVLPQTFAMGADRWYQSFTKTVFLPGLPESVMGGQVEEDVLSELRSSLCHALLQEHFYLKKRRRPFLYTEQRHYGAPFLTNVASSLTALLGKRNPLLRDSNLDIKPEVNFYWLRGERVVPRGHRRRKVEPIQFQIDDNPLCQIRVPKQLPEFVPLESLVPEEVPVINHSPDKMPLFKRQYDNKIFIGTKTDDPCCYGHTQFHLMCDKLKRDRLLKANLADQIEVHYRANAIASLFAWTGAQAMYQGFWSHADVTRPFVSQAVIYDGKYFAFFCYQLNTLALSVEADINNSRKNICWGVESMPLYETVEDNDVKGFNDEVLKQIVRFLLSCPEQV</sequence>
<dbReference type="GeneID" id="117354320"/>
<evidence type="ECO:0000256" key="1">
    <source>
        <dbReference type="ARBA" id="ARBA00004173"/>
    </source>
</evidence>
<dbReference type="InterPro" id="IPR039982">
    <property type="entry name" value="Ribosomal_mL65"/>
</dbReference>
<evidence type="ECO:0000256" key="3">
    <source>
        <dbReference type="ARBA" id="ARBA00023128"/>
    </source>
</evidence>
<keyword evidence="5" id="KW-1185">Reference proteome</keyword>
<organism evidence="5 6">
    <name type="scientific">Geotrypetes seraphini</name>
    <name type="common">Gaboon caecilian</name>
    <name type="synonym">Caecilia seraphini</name>
    <dbReference type="NCBI Taxonomy" id="260995"/>
    <lineage>
        <taxon>Eukaryota</taxon>
        <taxon>Metazoa</taxon>
        <taxon>Chordata</taxon>
        <taxon>Craniata</taxon>
        <taxon>Vertebrata</taxon>
        <taxon>Euteleostomi</taxon>
        <taxon>Amphibia</taxon>
        <taxon>Gymnophiona</taxon>
        <taxon>Geotrypetes</taxon>
    </lineage>
</organism>
<dbReference type="KEGG" id="gsh:117354320"/>
<dbReference type="Pfam" id="PF07147">
    <property type="entry name" value="PDCD9"/>
    <property type="match status" value="1"/>
</dbReference>
<dbReference type="InterPro" id="IPR010793">
    <property type="entry name" value="Ribosomal_mL37/mL65"/>
</dbReference>
<dbReference type="PANTHER" id="PTHR13014">
    <property type="entry name" value="MITOCHONDRIAL 28S RIBOSOMAL PROTEIN S30/P52 PRO-APOTOTIC PROTEIN"/>
    <property type="match status" value="1"/>
</dbReference>
<dbReference type="RefSeq" id="XP_033787519.1">
    <property type="nucleotide sequence ID" value="XM_033931628.1"/>
</dbReference>
<evidence type="ECO:0000256" key="2">
    <source>
        <dbReference type="ARBA" id="ARBA00022980"/>
    </source>
</evidence>
<name>A0A6P8PUH6_GEOSA</name>
<reference evidence="6" key="1">
    <citation type="submission" date="2025-08" db="UniProtKB">
        <authorList>
            <consortium name="RefSeq"/>
        </authorList>
    </citation>
    <scope>IDENTIFICATION</scope>
</reference>
<dbReference type="GO" id="GO:0005762">
    <property type="term" value="C:mitochondrial large ribosomal subunit"/>
    <property type="evidence" value="ECO:0007669"/>
    <property type="project" value="TreeGrafter"/>
</dbReference>
<evidence type="ECO:0000313" key="6">
    <source>
        <dbReference type="RefSeq" id="XP_033787519.1"/>
    </source>
</evidence>
<dbReference type="Proteomes" id="UP000515159">
    <property type="component" value="Chromosome 1"/>
</dbReference>
<keyword evidence="3" id="KW-0496">Mitochondrion</keyword>
<dbReference type="AlphaFoldDB" id="A0A6P8PUH6"/>